<proteinExistence type="inferred from homology"/>
<evidence type="ECO:0000256" key="1">
    <source>
        <dbReference type="ARBA" id="ARBA00005952"/>
    </source>
</evidence>
<dbReference type="Proteomes" id="UP000229896">
    <property type="component" value="Unassembled WGS sequence"/>
</dbReference>
<evidence type="ECO:0000313" key="9">
    <source>
        <dbReference type="Proteomes" id="UP000229896"/>
    </source>
</evidence>
<dbReference type="PANTHER" id="PTHR11078">
    <property type="entry name" value="N UTILIZATION SUBSTANCE PROTEIN B-RELATED"/>
    <property type="match status" value="1"/>
</dbReference>
<comment type="similarity">
    <text evidence="1 6">Belongs to the NusB family.</text>
</comment>
<evidence type="ECO:0000256" key="4">
    <source>
        <dbReference type="ARBA" id="ARBA00023015"/>
    </source>
</evidence>
<dbReference type="InterPro" id="IPR035926">
    <property type="entry name" value="NusB-like_sf"/>
</dbReference>
<dbReference type="NCBIfam" id="TIGR01951">
    <property type="entry name" value="nusB"/>
    <property type="match status" value="1"/>
</dbReference>
<dbReference type="AlphaFoldDB" id="A0A2M6YD29"/>
<dbReference type="HAMAP" id="MF_00073">
    <property type="entry name" value="NusB"/>
    <property type="match status" value="1"/>
</dbReference>
<dbReference type="InterPro" id="IPR011605">
    <property type="entry name" value="NusB_fam"/>
</dbReference>
<sequence>MNRHLSRMVVMQAIYEWNFRDQADLNEILERSIAEFADDIDKVFVKEEILGVSKHRENLDREIEVSAPEWPIEQISTIDKSILEIAIYELIYTDDIPPKVSINEAIELAKQFGSNNSGKFINGVLGTIYEKHRDKVEKKAGKNE</sequence>
<reference evidence="9" key="1">
    <citation type="submission" date="2017-09" db="EMBL/GenBank/DDBJ databases">
        <title>Depth-based differentiation of microbial function through sediment-hosted aquifers and enrichment of novel symbionts in the deep terrestrial subsurface.</title>
        <authorList>
            <person name="Probst A.J."/>
            <person name="Ladd B."/>
            <person name="Jarett J.K."/>
            <person name="Geller-Mcgrath D.E."/>
            <person name="Sieber C.M.K."/>
            <person name="Emerson J.B."/>
            <person name="Anantharaman K."/>
            <person name="Thomas B.C."/>
            <person name="Malmstrom R."/>
            <person name="Stieglmeier M."/>
            <person name="Klingl A."/>
            <person name="Woyke T."/>
            <person name="Ryan C.M."/>
            <person name="Banfield J.F."/>
        </authorList>
    </citation>
    <scope>NUCLEOTIDE SEQUENCE [LARGE SCALE GENOMIC DNA]</scope>
</reference>
<dbReference type="Gene3D" id="1.10.940.10">
    <property type="entry name" value="NusB-like"/>
    <property type="match status" value="1"/>
</dbReference>
<keyword evidence="4 6" id="KW-0805">Transcription regulation</keyword>
<dbReference type="GO" id="GO:0005829">
    <property type="term" value="C:cytosol"/>
    <property type="evidence" value="ECO:0007669"/>
    <property type="project" value="TreeGrafter"/>
</dbReference>
<gene>
    <name evidence="6 8" type="primary">nusB</name>
    <name evidence="8" type="ORF">COT12_00195</name>
</gene>
<protein>
    <recommendedName>
        <fullName evidence="6">Transcription antitermination protein NusB</fullName>
    </recommendedName>
    <alternativeName>
        <fullName evidence="6">Antitermination factor NusB</fullName>
    </alternativeName>
</protein>
<dbReference type="PANTHER" id="PTHR11078:SF3">
    <property type="entry name" value="ANTITERMINATION NUSB DOMAIN-CONTAINING PROTEIN"/>
    <property type="match status" value="1"/>
</dbReference>
<evidence type="ECO:0000259" key="7">
    <source>
        <dbReference type="Pfam" id="PF01029"/>
    </source>
</evidence>
<dbReference type="GO" id="GO:0006353">
    <property type="term" value="P:DNA-templated transcription termination"/>
    <property type="evidence" value="ECO:0007669"/>
    <property type="project" value="UniProtKB-UniRule"/>
</dbReference>
<feature type="domain" description="NusB/RsmB/TIM44" evidence="7">
    <location>
        <begin position="6"/>
        <end position="129"/>
    </location>
</feature>
<dbReference type="GO" id="GO:0003723">
    <property type="term" value="F:RNA binding"/>
    <property type="evidence" value="ECO:0007669"/>
    <property type="project" value="UniProtKB-UniRule"/>
</dbReference>
<keyword evidence="5 6" id="KW-0804">Transcription</keyword>
<comment type="caution">
    <text evidence="8">The sequence shown here is derived from an EMBL/GenBank/DDBJ whole genome shotgun (WGS) entry which is preliminary data.</text>
</comment>
<comment type="function">
    <text evidence="6">Involved in transcription antitermination. Required for transcription of ribosomal RNA (rRNA) genes. Binds specifically to the boxA antiterminator sequence of the ribosomal RNA (rrn) operons.</text>
</comment>
<dbReference type="InterPro" id="IPR006027">
    <property type="entry name" value="NusB_RsmB_TIM44"/>
</dbReference>
<evidence type="ECO:0000313" key="8">
    <source>
        <dbReference type="EMBL" id="PIU24602.1"/>
    </source>
</evidence>
<name>A0A2M6YD29_9BACT</name>
<dbReference type="EMBL" id="PEXI01000009">
    <property type="protein sequence ID" value="PIU24602.1"/>
    <property type="molecule type" value="Genomic_DNA"/>
</dbReference>
<dbReference type="SUPFAM" id="SSF48013">
    <property type="entry name" value="NusB-like"/>
    <property type="match status" value="1"/>
</dbReference>
<evidence type="ECO:0000256" key="3">
    <source>
        <dbReference type="ARBA" id="ARBA00022884"/>
    </source>
</evidence>
<evidence type="ECO:0000256" key="2">
    <source>
        <dbReference type="ARBA" id="ARBA00022814"/>
    </source>
</evidence>
<accession>A0A2M6YD29</accession>
<keyword evidence="3 6" id="KW-0694">RNA-binding</keyword>
<evidence type="ECO:0000256" key="6">
    <source>
        <dbReference type="HAMAP-Rule" id="MF_00073"/>
    </source>
</evidence>
<dbReference type="GO" id="GO:0031564">
    <property type="term" value="P:transcription antitermination"/>
    <property type="evidence" value="ECO:0007669"/>
    <property type="project" value="UniProtKB-KW"/>
</dbReference>
<organism evidence="8 9">
    <name type="scientific">Candidatus Berkelbacteria bacterium CG08_land_8_20_14_0_20_39_8</name>
    <dbReference type="NCBI Taxonomy" id="1974511"/>
    <lineage>
        <taxon>Bacteria</taxon>
        <taxon>Candidatus Berkelbacteria</taxon>
    </lineage>
</organism>
<evidence type="ECO:0000256" key="5">
    <source>
        <dbReference type="ARBA" id="ARBA00023163"/>
    </source>
</evidence>
<dbReference type="Pfam" id="PF01029">
    <property type="entry name" value="NusB"/>
    <property type="match status" value="1"/>
</dbReference>
<keyword evidence="2 6" id="KW-0889">Transcription antitermination</keyword>